<feature type="domain" description="TonB-dependent receptor-like beta-barrel" evidence="11">
    <location>
        <begin position="344"/>
        <end position="714"/>
    </location>
</feature>
<dbReference type="AlphaFoldDB" id="A0AA49Q7K9"/>
<dbReference type="KEGG" id="pspc:Strain318_001178"/>
<dbReference type="Pfam" id="PF07715">
    <property type="entry name" value="Plug"/>
    <property type="match status" value="1"/>
</dbReference>
<organism evidence="13 14">
    <name type="scientific">Pseudogemmatithrix spongiicola</name>
    <dbReference type="NCBI Taxonomy" id="3062599"/>
    <lineage>
        <taxon>Bacteria</taxon>
        <taxon>Pseudomonadati</taxon>
        <taxon>Gemmatimonadota</taxon>
        <taxon>Gemmatimonadia</taxon>
        <taxon>Gemmatimonadales</taxon>
        <taxon>Gemmatimonadaceae</taxon>
        <taxon>Pseudogemmatithrix</taxon>
    </lineage>
</organism>
<dbReference type="InterPro" id="IPR000531">
    <property type="entry name" value="Beta-barrel_TonB"/>
</dbReference>
<dbReference type="InterPro" id="IPR008969">
    <property type="entry name" value="CarboxyPept-like_regulatory"/>
</dbReference>
<accession>A0AA49Q7K9</accession>
<evidence type="ECO:0000256" key="4">
    <source>
        <dbReference type="ARBA" id="ARBA00022692"/>
    </source>
</evidence>
<dbReference type="SUPFAM" id="SSF56935">
    <property type="entry name" value="Porins"/>
    <property type="match status" value="1"/>
</dbReference>
<dbReference type="GO" id="GO:0044718">
    <property type="term" value="P:siderophore transmembrane transport"/>
    <property type="evidence" value="ECO:0007669"/>
    <property type="project" value="TreeGrafter"/>
</dbReference>
<dbReference type="InterPro" id="IPR012910">
    <property type="entry name" value="Plug_dom"/>
</dbReference>
<dbReference type="RefSeq" id="WP_367887979.1">
    <property type="nucleotide sequence ID" value="NZ_CP130613.1"/>
</dbReference>
<dbReference type="Gene3D" id="2.40.170.20">
    <property type="entry name" value="TonB-dependent receptor, beta-barrel domain"/>
    <property type="match status" value="1"/>
</dbReference>
<reference evidence="13" key="1">
    <citation type="submission" date="2023-07" db="EMBL/GenBank/DDBJ databases">
        <authorList>
            <person name="Haufschild T."/>
            <person name="Kallscheuer N."/>
            <person name="Hammer J."/>
            <person name="Kohn T."/>
            <person name="Kabuu M."/>
            <person name="Jogler M."/>
            <person name="Wohfarth N."/>
            <person name="Heuer A."/>
            <person name="Rohde M."/>
            <person name="van Teeseling M.C.F."/>
            <person name="Jogler C."/>
        </authorList>
    </citation>
    <scope>NUCLEOTIDE SEQUENCE</scope>
    <source>
        <strain evidence="13">Strain 318</strain>
    </source>
</reference>
<proteinExistence type="inferred from homology"/>
<dbReference type="SUPFAM" id="SSF49464">
    <property type="entry name" value="Carboxypeptidase regulatory domain-like"/>
    <property type="match status" value="1"/>
</dbReference>
<evidence type="ECO:0000256" key="8">
    <source>
        <dbReference type="PROSITE-ProRule" id="PRU01360"/>
    </source>
</evidence>
<feature type="chain" id="PRO_5041440286" evidence="10">
    <location>
        <begin position="24"/>
        <end position="745"/>
    </location>
</feature>
<evidence type="ECO:0000256" key="10">
    <source>
        <dbReference type="SAM" id="SignalP"/>
    </source>
</evidence>
<keyword evidence="2 8" id="KW-0813">Transport</keyword>
<dbReference type="InterPro" id="IPR039426">
    <property type="entry name" value="TonB-dep_rcpt-like"/>
</dbReference>
<evidence type="ECO:0000256" key="2">
    <source>
        <dbReference type="ARBA" id="ARBA00022448"/>
    </source>
</evidence>
<feature type="domain" description="TonB-dependent receptor plug" evidence="12">
    <location>
        <begin position="136"/>
        <end position="231"/>
    </location>
</feature>
<protein>
    <submittedName>
        <fullName evidence="13">TonB-dependent receptor</fullName>
    </submittedName>
</protein>
<dbReference type="EMBL" id="CP130613">
    <property type="protein sequence ID" value="WKW14819.1"/>
    <property type="molecule type" value="Genomic_DNA"/>
</dbReference>
<dbReference type="InterPro" id="IPR037066">
    <property type="entry name" value="Plug_dom_sf"/>
</dbReference>
<evidence type="ECO:0000256" key="5">
    <source>
        <dbReference type="ARBA" id="ARBA00023077"/>
    </source>
</evidence>
<dbReference type="GO" id="GO:0009279">
    <property type="term" value="C:cell outer membrane"/>
    <property type="evidence" value="ECO:0007669"/>
    <property type="project" value="UniProtKB-SubCell"/>
</dbReference>
<keyword evidence="6 8" id="KW-0472">Membrane</keyword>
<keyword evidence="4 8" id="KW-0812">Transmembrane</keyword>
<evidence type="ECO:0000256" key="7">
    <source>
        <dbReference type="ARBA" id="ARBA00023237"/>
    </source>
</evidence>
<comment type="similarity">
    <text evidence="8 9">Belongs to the TonB-dependent receptor family.</text>
</comment>
<dbReference type="Proteomes" id="UP001229955">
    <property type="component" value="Chromosome"/>
</dbReference>
<name>A0AA49Q7K9_9BACT</name>
<dbReference type="PANTHER" id="PTHR30069:SF40">
    <property type="entry name" value="TONB-DEPENDENT RECEPTOR NMB0964-RELATED"/>
    <property type="match status" value="1"/>
</dbReference>
<dbReference type="Gene3D" id="2.170.130.10">
    <property type="entry name" value="TonB-dependent receptor, plug domain"/>
    <property type="match status" value="1"/>
</dbReference>
<evidence type="ECO:0000259" key="12">
    <source>
        <dbReference type="Pfam" id="PF07715"/>
    </source>
</evidence>
<evidence type="ECO:0000256" key="1">
    <source>
        <dbReference type="ARBA" id="ARBA00004571"/>
    </source>
</evidence>
<feature type="signal peptide" evidence="10">
    <location>
        <begin position="1"/>
        <end position="23"/>
    </location>
</feature>
<keyword evidence="7 8" id="KW-0998">Cell outer membrane</keyword>
<evidence type="ECO:0000313" key="13">
    <source>
        <dbReference type="EMBL" id="WKW14819.1"/>
    </source>
</evidence>
<evidence type="ECO:0000256" key="9">
    <source>
        <dbReference type="RuleBase" id="RU003357"/>
    </source>
</evidence>
<dbReference type="Gene3D" id="2.60.40.1120">
    <property type="entry name" value="Carboxypeptidase-like, regulatory domain"/>
    <property type="match status" value="1"/>
</dbReference>
<sequence>MRRALLLFATVLLAPIAATTGSAATLAGKVHGIVTDSAGVALPNATVIVAELGRATTTDAEGKFTIRGVPVGDYHLSVMLLGYAPGHLVVRVPAEDSEVLATIRLTATPLRLTAMVVAASPTGTESDRLTQAALELSGRSLSRALGSSVAASLAGEPGVSQRYSGPVATMPVIRGLTGDRILILQDGERAGDLASSAADHGISVDPLAAQRLEVVRGPATLLYGNSALGGVVNVVSNDIPTAVPGHFEGYVATQGETVTPGGAFSAGGTMAVGDRSAVSVRAGLRELGGLRTGGGTTLSGTDSRALNATVGYGLIGERANAGLALRVYDFEYGIPSAPGDPRAGVRLNGRRVGLSGKGGVQLRSRRISYLRVEGTVQDFAQDEIEPGGEVGTSFSLKTQTLNAQATTGFGRVKGALGVQGLFKQYAASGEEALTPGANSVGLGIFLFQEIALSRLRDHDSGTQLQIGARWDRYAISSDAGNAKCGPAQTSAFNNFSGSLGASVRLSDAFSLSGSLASAFRAPTVEELHSNGVHAANGSYDVGNPSLRAERSLGAELIARLRSGRVSAQVAAYSNAISNYVTTDFLSDTIVDGTPMPLARFVQANASLRGVEGSIETRVGEAWVASLSGDLVRGALADGGGPLPFLPPARIGGGLRWELARRFVATDIRHGFKQDRVTGGVDAATAAYTLVNVSAGQQWLVGNVLHRMTLRVDNLADARYFDAASRIKRFAANPGRNVSLIYQLQF</sequence>
<evidence type="ECO:0000313" key="14">
    <source>
        <dbReference type="Proteomes" id="UP001229955"/>
    </source>
</evidence>
<gene>
    <name evidence="13" type="ORF">Strain318_001178</name>
</gene>
<evidence type="ECO:0000256" key="6">
    <source>
        <dbReference type="ARBA" id="ARBA00023136"/>
    </source>
</evidence>
<keyword evidence="13" id="KW-0675">Receptor</keyword>
<dbReference type="GO" id="GO:0015344">
    <property type="term" value="F:siderophore uptake transmembrane transporter activity"/>
    <property type="evidence" value="ECO:0007669"/>
    <property type="project" value="TreeGrafter"/>
</dbReference>
<dbReference type="Pfam" id="PF00593">
    <property type="entry name" value="TonB_dep_Rec_b-barrel"/>
    <property type="match status" value="1"/>
</dbReference>
<dbReference type="Pfam" id="PF13620">
    <property type="entry name" value="CarboxypepD_reg"/>
    <property type="match status" value="1"/>
</dbReference>
<dbReference type="InterPro" id="IPR036942">
    <property type="entry name" value="Beta-barrel_TonB_sf"/>
</dbReference>
<dbReference type="PROSITE" id="PS52016">
    <property type="entry name" value="TONB_DEPENDENT_REC_3"/>
    <property type="match status" value="1"/>
</dbReference>
<comment type="subcellular location">
    <subcellularLocation>
        <location evidence="1 8">Cell outer membrane</location>
        <topology evidence="1 8">Multi-pass membrane protein</topology>
    </subcellularLocation>
</comment>
<keyword evidence="3 8" id="KW-1134">Transmembrane beta strand</keyword>
<dbReference type="PANTHER" id="PTHR30069">
    <property type="entry name" value="TONB-DEPENDENT OUTER MEMBRANE RECEPTOR"/>
    <property type="match status" value="1"/>
</dbReference>
<evidence type="ECO:0000259" key="11">
    <source>
        <dbReference type="Pfam" id="PF00593"/>
    </source>
</evidence>
<keyword evidence="10" id="KW-0732">Signal</keyword>
<keyword evidence="14" id="KW-1185">Reference proteome</keyword>
<evidence type="ECO:0000256" key="3">
    <source>
        <dbReference type="ARBA" id="ARBA00022452"/>
    </source>
</evidence>
<keyword evidence="5 9" id="KW-0798">TonB box</keyword>